<dbReference type="AlphaFoldDB" id="A0A813C1J0"/>
<name>A0A813C1J0_9DINO</name>
<dbReference type="EMBL" id="CAJNJA010085742">
    <property type="protein sequence ID" value="CAE7938191.1"/>
    <property type="molecule type" value="Genomic_DNA"/>
</dbReference>
<dbReference type="Proteomes" id="UP000601435">
    <property type="component" value="Unassembled WGS sequence"/>
</dbReference>
<reference evidence="1" key="1">
    <citation type="submission" date="2021-02" db="EMBL/GenBank/DDBJ databases">
        <authorList>
            <person name="Dougan E. K."/>
            <person name="Rhodes N."/>
            <person name="Thang M."/>
            <person name="Chan C."/>
        </authorList>
    </citation>
    <scope>NUCLEOTIDE SEQUENCE</scope>
</reference>
<sequence>MAVLGCVASVRTGSEPAQQLHENVSLQADMDKFDKFFDQGGNCCACKTKGWGWNGWSGECADEWGPTKHCGKDCQHPKSGYKCERRGSQC</sequence>
<evidence type="ECO:0000313" key="1">
    <source>
        <dbReference type="EMBL" id="CAE7938191.1"/>
    </source>
</evidence>
<comment type="caution">
    <text evidence="1">The sequence shown here is derived from an EMBL/GenBank/DDBJ whole genome shotgun (WGS) entry which is preliminary data.</text>
</comment>
<gene>
    <name evidence="1" type="ORF">SNEC2469_LOCUS33058</name>
</gene>
<proteinExistence type="predicted"/>
<protein>
    <submittedName>
        <fullName evidence="1">Uncharacterized protein</fullName>
    </submittedName>
</protein>
<organism evidence="1 2">
    <name type="scientific">Symbiodinium necroappetens</name>
    <dbReference type="NCBI Taxonomy" id="1628268"/>
    <lineage>
        <taxon>Eukaryota</taxon>
        <taxon>Sar</taxon>
        <taxon>Alveolata</taxon>
        <taxon>Dinophyceae</taxon>
        <taxon>Suessiales</taxon>
        <taxon>Symbiodiniaceae</taxon>
        <taxon>Symbiodinium</taxon>
    </lineage>
</organism>
<dbReference type="OrthoDB" id="10374674at2759"/>
<keyword evidence="2" id="KW-1185">Reference proteome</keyword>
<accession>A0A813C1J0</accession>
<evidence type="ECO:0000313" key="2">
    <source>
        <dbReference type="Proteomes" id="UP000601435"/>
    </source>
</evidence>